<dbReference type="HOGENOM" id="CLU_100715_7_1_6"/>
<dbReference type="GO" id="GO:0019239">
    <property type="term" value="F:deaminase activity"/>
    <property type="evidence" value="ECO:0007669"/>
    <property type="project" value="TreeGrafter"/>
</dbReference>
<dbReference type="Proteomes" id="UP000007464">
    <property type="component" value="Chromosome"/>
</dbReference>
<accession>E8Q5X5</accession>
<reference evidence="3 4" key="1">
    <citation type="journal article" date="2010" name="BMC Genomics">
        <title>Unprecedented loss of ammonia assimilation capability in a urease-encoding bacterial mutualist.</title>
        <authorList>
            <person name="Williams L.E."/>
            <person name="Wernegreen J.J."/>
        </authorList>
    </citation>
    <scope>NUCLEOTIDE SEQUENCE [LARGE SCALE GENOMIC DNA]</scope>
    <source>
        <strain evidence="3 4">BVAF</strain>
    </source>
</reference>
<evidence type="ECO:0000313" key="3">
    <source>
        <dbReference type="EMBL" id="ADV33444.1"/>
    </source>
</evidence>
<keyword evidence="4" id="KW-1185">Reference proteome</keyword>
<dbReference type="PANTHER" id="PTHR11803:SF39">
    <property type="entry name" value="2-IMINOBUTANOATE_2-IMINOPROPANOATE DEAMINASE"/>
    <property type="match status" value="1"/>
</dbReference>
<dbReference type="Gene3D" id="3.30.1330.40">
    <property type="entry name" value="RutC-like"/>
    <property type="match status" value="1"/>
</dbReference>
<comment type="similarity">
    <text evidence="1">Belongs to the RutC family.</text>
</comment>
<proteinExistence type="inferred from homology"/>
<dbReference type="PANTHER" id="PTHR11803">
    <property type="entry name" value="2-IMINOBUTANOATE/2-IMINOPROPANOATE DEAMINASE RIDA"/>
    <property type="match status" value="1"/>
</dbReference>
<organism evidence="3 4">
    <name type="scientific">Blochmanniella vafra (strain BVAF)</name>
    <dbReference type="NCBI Taxonomy" id="859654"/>
    <lineage>
        <taxon>Bacteria</taxon>
        <taxon>Pseudomonadati</taxon>
        <taxon>Pseudomonadota</taxon>
        <taxon>Gammaproteobacteria</taxon>
        <taxon>Enterobacterales</taxon>
        <taxon>Enterobacteriaceae</taxon>
        <taxon>ant endosymbionts</taxon>
        <taxon>Candidatus Blochmanniella</taxon>
    </lineage>
</organism>
<name>E8Q5X5_BLOVB</name>
<evidence type="ECO:0000313" key="4">
    <source>
        <dbReference type="Proteomes" id="UP000007464"/>
    </source>
</evidence>
<dbReference type="NCBIfam" id="TIGR00004">
    <property type="entry name" value="Rid family detoxifying hydrolase"/>
    <property type="match status" value="1"/>
</dbReference>
<dbReference type="InterPro" id="IPR006175">
    <property type="entry name" value="YjgF/YER057c/UK114"/>
</dbReference>
<dbReference type="SUPFAM" id="SSF55298">
    <property type="entry name" value="YjgF-like"/>
    <property type="match status" value="1"/>
</dbReference>
<sequence>MTKYKNIFQSIYTNNAPKPSGPYSQAVDTGSIIYISGQLPITQETKKIPDDVYEQTYQTLKNIQYIVESKNLTMHNIVKTTVFITNIQDLPKINKSYNNFFYIHSLKKTTQNQPNLNLPARSCVEVSKLPNNAKIEIEAIAIYSMQ</sequence>
<dbReference type="PROSITE" id="PS01094">
    <property type="entry name" value="UPF0076"/>
    <property type="match status" value="1"/>
</dbReference>
<dbReference type="EMBL" id="CP002189">
    <property type="protein sequence ID" value="ADV33444.1"/>
    <property type="molecule type" value="Genomic_DNA"/>
</dbReference>
<gene>
    <name evidence="3" type="primary">yjgF</name>
    <name evidence="3" type="ordered locus">BVAF_030</name>
</gene>
<dbReference type="STRING" id="859654.BVAF_030"/>
<evidence type="ECO:0000256" key="2">
    <source>
        <dbReference type="ARBA" id="ARBA00011233"/>
    </source>
</evidence>
<dbReference type="InterPro" id="IPR035959">
    <property type="entry name" value="RutC-like_sf"/>
</dbReference>
<dbReference type="GO" id="GO:0005829">
    <property type="term" value="C:cytosol"/>
    <property type="evidence" value="ECO:0007669"/>
    <property type="project" value="TreeGrafter"/>
</dbReference>
<dbReference type="InterPro" id="IPR006056">
    <property type="entry name" value="RidA"/>
</dbReference>
<protein>
    <submittedName>
        <fullName evidence="3">Endoribonuclease L-PSP</fullName>
    </submittedName>
</protein>
<dbReference type="KEGG" id="bva:BVAF_030"/>
<evidence type="ECO:0000256" key="1">
    <source>
        <dbReference type="ARBA" id="ARBA00010552"/>
    </source>
</evidence>
<comment type="subunit">
    <text evidence="2">Homotrimer.</text>
</comment>
<dbReference type="FunFam" id="3.30.1330.40:FF:000001">
    <property type="entry name" value="L-PSP family endoribonuclease"/>
    <property type="match status" value="1"/>
</dbReference>
<dbReference type="CDD" id="cd00448">
    <property type="entry name" value="YjgF_YER057c_UK114_family"/>
    <property type="match status" value="1"/>
</dbReference>
<dbReference type="InterPro" id="IPR019897">
    <property type="entry name" value="RidA_CS"/>
</dbReference>
<dbReference type="AlphaFoldDB" id="E8Q5X5"/>
<dbReference type="RefSeq" id="WP_013516369.1">
    <property type="nucleotide sequence ID" value="NC_014909.2"/>
</dbReference>
<dbReference type="Pfam" id="PF01042">
    <property type="entry name" value="Ribonuc_L-PSP"/>
    <property type="match status" value="1"/>
</dbReference>